<evidence type="ECO:0000313" key="8">
    <source>
        <dbReference type="EMBL" id="ROS04839.1"/>
    </source>
</evidence>
<name>A0A3N2DZH2_9GAMM</name>
<dbReference type="GO" id="GO:0008202">
    <property type="term" value="P:steroid metabolic process"/>
    <property type="evidence" value="ECO:0007669"/>
    <property type="project" value="InterPro"/>
</dbReference>
<keyword evidence="4" id="KW-0560">Oxidoreductase</keyword>
<keyword evidence="5 6" id="KW-0472">Membrane</keyword>
<comment type="subcellular location">
    <subcellularLocation>
        <location evidence="1">Membrane</location>
        <topology evidence="1">Multi-pass membrane protein</topology>
    </subcellularLocation>
</comment>
<feature type="domain" description="3-oxo-5-alpha-steroid 4-dehydrogenase C-terminal" evidence="7">
    <location>
        <begin position="112"/>
        <end position="261"/>
    </location>
</feature>
<feature type="transmembrane region" description="Helical" evidence="6">
    <location>
        <begin position="12"/>
        <end position="32"/>
    </location>
</feature>
<evidence type="ECO:0000256" key="2">
    <source>
        <dbReference type="ARBA" id="ARBA00022692"/>
    </source>
</evidence>
<sequence length="261" mass="29640">MEFLTTLDINSYTTFILCWGCLGIVSALSIHLGKKLPISNRVDNSSLYGLGTIDKRWGWIIMETPILLSVLYFFFQGDQPLNISAVFVAVFALHYTNRALIYPHRIKVEGKRMAVSIVLVTMTFYSVNGYLIGHYFGSLQAYPLSWLSDPRFIVGMSLFLVGFAINIHSDNILINLRKPGESGYKIPSGGCFRLVSCPNYFGEILEWVGFAVMSWSLPGLVYALWVALTLLATGLSTHRWYLEHFQEEYPARRKAVLPYLW</sequence>
<evidence type="ECO:0000256" key="6">
    <source>
        <dbReference type="SAM" id="Phobius"/>
    </source>
</evidence>
<feature type="transmembrane region" description="Helical" evidence="6">
    <location>
        <begin position="113"/>
        <end position="132"/>
    </location>
</feature>
<evidence type="ECO:0000256" key="5">
    <source>
        <dbReference type="ARBA" id="ARBA00023136"/>
    </source>
</evidence>
<evidence type="ECO:0000256" key="1">
    <source>
        <dbReference type="ARBA" id="ARBA00004141"/>
    </source>
</evidence>
<keyword evidence="9" id="KW-1185">Reference proteome</keyword>
<keyword evidence="3 6" id="KW-1133">Transmembrane helix</keyword>
<dbReference type="AlphaFoldDB" id="A0A3N2DZH2"/>
<reference evidence="8 9" key="1">
    <citation type="submission" date="2018-11" db="EMBL/GenBank/DDBJ databases">
        <title>Genomic Encyclopedia of Type Strains, Phase IV (KMG-IV): sequencing the most valuable type-strain genomes for metagenomic binning, comparative biology and taxonomic classification.</title>
        <authorList>
            <person name="Goeker M."/>
        </authorList>
    </citation>
    <scope>NUCLEOTIDE SEQUENCE [LARGE SCALE GENOMIC DNA]</scope>
    <source>
        <strain evidence="8 9">DSM 100316</strain>
    </source>
</reference>
<feature type="transmembrane region" description="Helical" evidence="6">
    <location>
        <begin position="81"/>
        <end position="101"/>
    </location>
</feature>
<comment type="caution">
    <text evidence="8">The sequence shown here is derived from an EMBL/GenBank/DDBJ whole genome shotgun (WGS) entry which is preliminary data.</text>
</comment>
<dbReference type="InterPro" id="IPR001104">
    <property type="entry name" value="3-oxo-5_a-steroid_4-DH_C"/>
</dbReference>
<evidence type="ECO:0000256" key="3">
    <source>
        <dbReference type="ARBA" id="ARBA00022989"/>
    </source>
</evidence>
<evidence type="ECO:0000259" key="7">
    <source>
        <dbReference type="Pfam" id="PF02544"/>
    </source>
</evidence>
<keyword evidence="2 6" id="KW-0812">Transmembrane</keyword>
<dbReference type="Proteomes" id="UP000275394">
    <property type="component" value="Unassembled WGS sequence"/>
</dbReference>
<dbReference type="InterPro" id="IPR039357">
    <property type="entry name" value="SRD5A/TECR"/>
</dbReference>
<evidence type="ECO:0000256" key="4">
    <source>
        <dbReference type="ARBA" id="ARBA00023002"/>
    </source>
</evidence>
<dbReference type="PIRSF" id="PIRSF015596">
    <property type="entry name" value="5_alpha-SR2"/>
    <property type="match status" value="1"/>
</dbReference>
<feature type="transmembrane region" description="Helical" evidence="6">
    <location>
        <begin position="152"/>
        <end position="176"/>
    </location>
</feature>
<proteinExistence type="predicted"/>
<gene>
    <name evidence="8" type="ORF">EDC56_0353</name>
</gene>
<dbReference type="GO" id="GO:0016020">
    <property type="term" value="C:membrane"/>
    <property type="evidence" value="ECO:0007669"/>
    <property type="project" value="UniProtKB-SubCell"/>
</dbReference>
<dbReference type="PANTHER" id="PTHR10556">
    <property type="entry name" value="3-OXO-5-ALPHA-STEROID 4-DEHYDROGENASE"/>
    <property type="match status" value="1"/>
</dbReference>
<dbReference type="Gene3D" id="1.20.120.1630">
    <property type="match status" value="1"/>
</dbReference>
<dbReference type="PROSITE" id="PS50244">
    <property type="entry name" value="S5A_REDUCTASE"/>
    <property type="match status" value="1"/>
</dbReference>
<feature type="transmembrane region" description="Helical" evidence="6">
    <location>
        <begin position="57"/>
        <end position="75"/>
    </location>
</feature>
<dbReference type="OrthoDB" id="4688552at2"/>
<organism evidence="8 9">
    <name type="scientific">Sinobacterium caligoides</name>
    <dbReference type="NCBI Taxonomy" id="933926"/>
    <lineage>
        <taxon>Bacteria</taxon>
        <taxon>Pseudomonadati</taxon>
        <taxon>Pseudomonadota</taxon>
        <taxon>Gammaproteobacteria</taxon>
        <taxon>Cellvibrionales</taxon>
        <taxon>Spongiibacteraceae</taxon>
        <taxon>Sinobacterium</taxon>
    </lineage>
</organism>
<protein>
    <submittedName>
        <fullName evidence="8">Steroid 5-alpha-reductase/3-oxo-5-alpha-steroid 4-dehydrogenase 1</fullName>
    </submittedName>
</protein>
<dbReference type="FunFam" id="1.20.120.1630:FF:000002">
    <property type="entry name" value="Steroid 5 alpha-reductase 1"/>
    <property type="match status" value="1"/>
</dbReference>
<dbReference type="GO" id="GO:0003865">
    <property type="term" value="F:3-oxo-5-alpha-steroid 4-dehydrogenase activity"/>
    <property type="evidence" value="ECO:0007669"/>
    <property type="project" value="InterPro"/>
</dbReference>
<evidence type="ECO:0000313" key="9">
    <source>
        <dbReference type="Proteomes" id="UP000275394"/>
    </source>
</evidence>
<dbReference type="PANTHER" id="PTHR10556:SF35">
    <property type="entry name" value="3-OXO-5-ALPHA-STEROID 4-DEHYDROGENASE FAMILY PROTEIN"/>
    <property type="match status" value="1"/>
</dbReference>
<dbReference type="Pfam" id="PF02544">
    <property type="entry name" value="Steroid_dh"/>
    <property type="match status" value="1"/>
</dbReference>
<accession>A0A3N2DZH2</accession>
<dbReference type="EMBL" id="RKHR01000003">
    <property type="protein sequence ID" value="ROS04839.1"/>
    <property type="molecule type" value="Genomic_DNA"/>
</dbReference>
<dbReference type="InterPro" id="IPR016636">
    <property type="entry name" value="3-oxo-5-alpha-steroid_4-DH"/>
</dbReference>
<dbReference type="RefSeq" id="WP_123710804.1">
    <property type="nucleotide sequence ID" value="NZ_RKHR01000003.1"/>
</dbReference>